<accession>A0A366MF09</accession>
<dbReference type="Proteomes" id="UP000253099">
    <property type="component" value="Unassembled WGS sequence"/>
</dbReference>
<keyword evidence="2" id="KW-1185">Reference proteome</keyword>
<dbReference type="EMBL" id="NIZT01000009">
    <property type="protein sequence ID" value="RBQ24174.1"/>
    <property type="molecule type" value="Genomic_DNA"/>
</dbReference>
<gene>
    <name evidence="1" type="ORF">ALNOE001_04190</name>
</gene>
<dbReference type="AlphaFoldDB" id="A0A366MF09"/>
<name>A0A366MF09_9EURY</name>
<protein>
    <submittedName>
        <fullName evidence="1">Uncharacterized protein</fullName>
    </submittedName>
</protein>
<evidence type="ECO:0000313" key="1">
    <source>
        <dbReference type="EMBL" id="RBQ24174.1"/>
    </source>
</evidence>
<reference evidence="1 2" key="1">
    <citation type="submission" date="2018-06" db="EMBL/GenBank/DDBJ databases">
        <title>Genomic insight into two independent archaeal endosymbiosis events.</title>
        <authorList>
            <person name="Lind A.E."/>
            <person name="Lewis W.H."/>
            <person name="Spang A."/>
            <person name="Guy L."/>
            <person name="Embley M.T."/>
            <person name="Ettema T.J.G."/>
        </authorList>
    </citation>
    <scope>NUCLEOTIDE SEQUENCE [LARGE SCALE GENOMIC DNA]</scope>
    <source>
        <strain evidence="1">NOE</strain>
    </source>
</reference>
<sequence>MIDLIVLISSLAIISSIGRLLMITTMKNLVKYNEVKKHELE</sequence>
<evidence type="ECO:0000313" key="2">
    <source>
        <dbReference type="Proteomes" id="UP000253099"/>
    </source>
</evidence>
<comment type="caution">
    <text evidence="1">The sequence shown here is derived from an EMBL/GenBank/DDBJ whole genome shotgun (WGS) entry which is preliminary data.</text>
</comment>
<organism evidence="1 2">
    <name type="scientific">Candidatus Methanobinarius endosymbioticus</name>
    <dbReference type="NCBI Taxonomy" id="2006182"/>
    <lineage>
        <taxon>Archaea</taxon>
        <taxon>Methanobacteriati</taxon>
        <taxon>Methanobacteriota</taxon>
        <taxon>Methanomada group</taxon>
        <taxon>Methanobacteria</taxon>
        <taxon>Methanobacteriales</taxon>
        <taxon>Methanobacteriaceae</taxon>
        <taxon>Candidatus Methanobinarius</taxon>
    </lineage>
</organism>
<proteinExistence type="predicted"/>